<dbReference type="InterPro" id="IPR020846">
    <property type="entry name" value="MFS_dom"/>
</dbReference>
<dbReference type="InterPro" id="IPR036259">
    <property type="entry name" value="MFS_trans_sf"/>
</dbReference>
<feature type="transmembrane region" description="Helical" evidence="7">
    <location>
        <begin position="42"/>
        <end position="65"/>
    </location>
</feature>
<evidence type="ECO:0000256" key="6">
    <source>
        <dbReference type="ARBA" id="ARBA00023136"/>
    </source>
</evidence>
<keyword evidence="10" id="KW-1185">Reference proteome</keyword>
<gene>
    <name evidence="9" type="ORF">Fmac_011766</name>
</gene>
<organism evidence="9 10">
    <name type="scientific">Flemingia macrophylla</name>
    <dbReference type="NCBI Taxonomy" id="520843"/>
    <lineage>
        <taxon>Eukaryota</taxon>
        <taxon>Viridiplantae</taxon>
        <taxon>Streptophyta</taxon>
        <taxon>Embryophyta</taxon>
        <taxon>Tracheophyta</taxon>
        <taxon>Spermatophyta</taxon>
        <taxon>Magnoliopsida</taxon>
        <taxon>eudicotyledons</taxon>
        <taxon>Gunneridae</taxon>
        <taxon>Pentapetalae</taxon>
        <taxon>rosids</taxon>
        <taxon>fabids</taxon>
        <taxon>Fabales</taxon>
        <taxon>Fabaceae</taxon>
        <taxon>Papilionoideae</taxon>
        <taxon>50 kb inversion clade</taxon>
        <taxon>NPAAA clade</taxon>
        <taxon>indigoferoid/millettioid clade</taxon>
        <taxon>Phaseoleae</taxon>
        <taxon>Flemingia</taxon>
    </lineage>
</organism>
<keyword evidence="4 7" id="KW-0812">Transmembrane</keyword>
<keyword evidence="3" id="KW-0813">Transport</keyword>
<evidence type="ECO:0000256" key="1">
    <source>
        <dbReference type="ARBA" id="ARBA00004141"/>
    </source>
</evidence>
<feature type="transmembrane region" description="Helical" evidence="7">
    <location>
        <begin position="111"/>
        <end position="126"/>
    </location>
</feature>
<evidence type="ECO:0000256" key="3">
    <source>
        <dbReference type="ARBA" id="ARBA00022448"/>
    </source>
</evidence>
<evidence type="ECO:0000313" key="10">
    <source>
        <dbReference type="Proteomes" id="UP001603857"/>
    </source>
</evidence>
<feature type="transmembrane region" description="Helical" evidence="7">
    <location>
        <begin position="381"/>
        <end position="402"/>
    </location>
</feature>
<comment type="caution">
    <text evidence="9">The sequence shown here is derived from an EMBL/GenBank/DDBJ whole genome shotgun (WGS) entry which is preliminary data.</text>
</comment>
<evidence type="ECO:0000256" key="2">
    <source>
        <dbReference type="ARBA" id="ARBA00008335"/>
    </source>
</evidence>
<evidence type="ECO:0000259" key="8">
    <source>
        <dbReference type="PROSITE" id="PS50850"/>
    </source>
</evidence>
<dbReference type="Gene3D" id="1.20.1250.20">
    <property type="entry name" value="MFS general substrate transporter like domains"/>
    <property type="match status" value="1"/>
</dbReference>
<dbReference type="Pfam" id="PF07690">
    <property type="entry name" value="MFS_1"/>
    <property type="match status" value="1"/>
</dbReference>
<sequence>MMEEQNIDQPLLRKQYYENCPGCKVDQAKELKNDVSFRNLSYIWMAVLCGTLPVASLFPFVYFMVKDFNIARTEEDISTYAGYVGSSLMLGRTLTSILWGMVSDRYGRKPVIIIGIITVVIFNTLFGLSTNFWMAICSRFLLGCLNGLLGPIKAYATEIFRGEEQALGLSTVVAAWGVGLVIGPALGGFLAQPVLKYPHLFPKDSFWDRFPYFLPCFIISVFSLASAIACIWLPETLHNHNGHTESINNVKAVEIGSSSEENKDKMIQNNTIIFRNWPLMSSIIIYCIFSLHDVAYQEVFSLWALSPRRLVGLNFTTDGVGIVLAISGVAILIYQLTLYRSVQKTYGPITLVRITGVLSIPLLQCYPFMTMLSGFTLDVVINIASIVKNLMIETIATSLFILQNKAVEQHQRGTANSIAMTGMSAFKTIGPASAGALLSWTEKHINDSFLPGTHAVFLALNVIEGVGVLLMFKPFLSVKEKTQSEQLQ</sequence>
<evidence type="ECO:0000256" key="7">
    <source>
        <dbReference type="SAM" id="Phobius"/>
    </source>
</evidence>
<feature type="transmembrane region" description="Helical" evidence="7">
    <location>
        <begin position="210"/>
        <end position="233"/>
    </location>
</feature>
<dbReference type="GO" id="GO:0009705">
    <property type="term" value="C:plant-type vacuole membrane"/>
    <property type="evidence" value="ECO:0007669"/>
    <property type="project" value="UniProtKB-ARBA"/>
</dbReference>
<keyword evidence="6 7" id="KW-0472">Membrane</keyword>
<comment type="similarity">
    <text evidence="2">Belongs to the major facilitator superfamily.</text>
</comment>
<feature type="domain" description="Major facilitator superfamily (MFS) profile" evidence="8">
    <location>
        <begin position="39"/>
        <end position="479"/>
    </location>
</feature>
<proteinExistence type="inferred from homology"/>
<feature type="transmembrane region" description="Helical" evidence="7">
    <location>
        <begin position="452"/>
        <end position="472"/>
    </location>
</feature>
<dbReference type="Proteomes" id="UP001603857">
    <property type="component" value="Unassembled WGS sequence"/>
</dbReference>
<dbReference type="CDD" id="cd17330">
    <property type="entry name" value="MFS_SLC46_TetA_like"/>
    <property type="match status" value="1"/>
</dbReference>
<dbReference type="PANTHER" id="PTHR23504">
    <property type="entry name" value="MAJOR FACILITATOR SUPERFAMILY DOMAIN-CONTAINING PROTEIN 10"/>
    <property type="match status" value="1"/>
</dbReference>
<accession>A0ABD1MND6</accession>
<evidence type="ECO:0000256" key="4">
    <source>
        <dbReference type="ARBA" id="ARBA00022692"/>
    </source>
</evidence>
<dbReference type="SUPFAM" id="SSF103473">
    <property type="entry name" value="MFS general substrate transporter"/>
    <property type="match status" value="1"/>
</dbReference>
<dbReference type="InterPro" id="IPR011701">
    <property type="entry name" value="MFS"/>
</dbReference>
<comment type="subcellular location">
    <subcellularLocation>
        <location evidence="1">Membrane</location>
        <topology evidence="1">Multi-pass membrane protein</topology>
    </subcellularLocation>
</comment>
<feature type="transmembrane region" description="Helical" evidence="7">
    <location>
        <begin position="272"/>
        <end position="291"/>
    </location>
</feature>
<dbReference type="PANTHER" id="PTHR23504:SF84">
    <property type="entry name" value="ZINC INDUCED FACILITATOR-LIKE PROTEIN"/>
    <property type="match status" value="1"/>
</dbReference>
<feature type="transmembrane region" description="Helical" evidence="7">
    <location>
        <begin position="346"/>
        <end position="369"/>
    </location>
</feature>
<name>A0ABD1MND6_9FABA</name>
<dbReference type="EMBL" id="JBGMDY010000004">
    <property type="protein sequence ID" value="KAL2337320.1"/>
    <property type="molecule type" value="Genomic_DNA"/>
</dbReference>
<feature type="transmembrane region" description="Helical" evidence="7">
    <location>
        <begin position="414"/>
        <end position="440"/>
    </location>
</feature>
<evidence type="ECO:0000256" key="5">
    <source>
        <dbReference type="ARBA" id="ARBA00022989"/>
    </source>
</evidence>
<protein>
    <recommendedName>
        <fullName evidence="8">Major facilitator superfamily (MFS) profile domain-containing protein</fullName>
    </recommendedName>
</protein>
<evidence type="ECO:0000313" key="9">
    <source>
        <dbReference type="EMBL" id="KAL2337320.1"/>
    </source>
</evidence>
<dbReference type="InterPro" id="IPR001958">
    <property type="entry name" value="Tet-R_TetA/multi-R_MdtG-like"/>
</dbReference>
<dbReference type="PRINTS" id="PR01035">
    <property type="entry name" value="TCRTETA"/>
</dbReference>
<feature type="transmembrane region" description="Helical" evidence="7">
    <location>
        <begin position="167"/>
        <end position="190"/>
    </location>
</feature>
<dbReference type="PROSITE" id="PS50850">
    <property type="entry name" value="MFS"/>
    <property type="match status" value="1"/>
</dbReference>
<feature type="transmembrane region" description="Helical" evidence="7">
    <location>
        <begin position="77"/>
        <end position="99"/>
    </location>
</feature>
<dbReference type="FunFam" id="1.20.1250.20:FF:000301">
    <property type="entry name" value="Protein ZINC INDUCED FACILITATOR-LIKE 1"/>
    <property type="match status" value="1"/>
</dbReference>
<keyword evidence="5 7" id="KW-1133">Transmembrane helix</keyword>
<dbReference type="AlphaFoldDB" id="A0ABD1MND6"/>
<feature type="transmembrane region" description="Helical" evidence="7">
    <location>
        <begin position="311"/>
        <end position="334"/>
    </location>
</feature>
<reference evidence="9 10" key="1">
    <citation type="submission" date="2024-08" db="EMBL/GenBank/DDBJ databases">
        <title>Insights into the chromosomal genome structure of Flemingia macrophylla.</title>
        <authorList>
            <person name="Ding Y."/>
            <person name="Zhao Y."/>
            <person name="Bi W."/>
            <person name="Wu M."/>
            <person name="Zhao G."/>
            <person name="Gong Y."/>
            <person name="Li W."/>
            <person name="Zhang P."/>
        </authorList>
    </citation>
    <scope>NUCLEOTIDE SEQUENCE [LARGE SCALE GENOMIC DNA]</scope>
    <source>
        <strain evidence="9">DYQJB</strain>
        <tissue evidence="9">Leaf</tissue>
    </source>
</reference>